<evidence type="ECO:0000313" key="2">
    <source>
        <dbReference type="Proteomes" id="UP000002318"/>
    </source>
</evidence>
<dbReference type="STRING" id="573413.Spirs_2712"/>
<reference evidence="1 2" key="1">
    <citation type="journal article" date="2010" name="Stand. Genomic Sci.">
        <title>Complete genome sequence of Spirochaeta smaragdinae type strain (SEBR 4228).</title>
        <authorList>
            <person name="Mavromatis K."/>
            <person name="Yasawong M."/>
            <person name="Chertkov O."/>
            <person name="Lapidus A."/>
            <person name="Lucas S."/>
            <person name="Nolan M."/>
            <person name="Del Rio T.G."/>
            <person name="Tice H."/>
            <person name="Cheng J.F."/>
            <person name="Pitluck S."/>
            <person name="Liolios K."/>
            <person name="Ivanova N."/>
            <person name="Tapia R."/>
            <person name="Han C."/>
            <person name="Bruce D."/>
            <person name="Goodwin L."/>
            <person name="Pati A."/>
            <person name="Chen A."/>
            <person name="Palaniappan K."/>
            <person name="Land M."/>
            <person name="Hauser L."/>
            <person name="Chang Y.J."/>
            <person name="Jeffries C.D."/>
            <person name="Detter J.C."/>
            <person name="Rohde M."/>
            <person name="Brambilla E."/>
            <person name="Spring S."/>
            <person name="Goker M."/>
            <person name="Sikorski J."/>
            <person name="Woyke T."/>
            <person name="Bristow J."/>
            <person name="Eisen J.A."/>
            <person name="Markowitz V."/>
            <person name="Hugenholtz P."/>
            <person name="Klenk H.P."/>
            <person name="Kyrpides N.C."/>
        </authorList>
    </citation>
    <scope>NUCLEOTIDE SEQUENCE [LARGE SCALE GENOMIC DNA]</scope>
    <source>
        <strain evidence="2">DSM 11293 / JCM 15392 / SEBR 4228</strain>
    </source>
</reference>
<keyword evidence="2" id="KW-1185">Reference proteome</keyword>
<name>E1R8R2_SEDSS</name>
<protein>
    <submittedName>
        <fullName evidence="1">Uncharacterized protein</fullName>
    </submittedName>
</protein>
<evidence type="ECO:0000313" key="1">
    <source>
        <dbReference type="EMBL" id="ADK81819.1"/>
    </source>
</evidence>
<organism evidence="1 2">
    <name type="scientific">Sediminispirochaeta smaragdinae (strain DSM 11293 / JCM 15392 / SEBR 4228)</name>
    <name type="common">Spirochaeta smaragdinae</name>
    <dbReference type="NCBI Taxonomy" id="573413"/>
    <lineage>
        <taxon>Bacteria</taxon>
        <taxon>Pseudomonadati</taxon>
        <taxon>Spirochaetota</taxon>
        <taxon>Spirochaetia</taxon>
        <taxon>Spirochaetales</taxon>
        <taxon>Spirochaetaceae</taxon>
        <taxon>Sediminispirochaeta</taxon>
    </lineage>
</organism>
<dbReference type="KEGG" id="ssm:Spirs_2712"/>
<sequence length="231" mass="26578">MNNGMNNISIETAALKTILYGILSCQCPVSEKTEASLFAEYRKTPEEGTVAIAPFLTIADTNPVKTPLHLFVEFASLYREDPFEFTITQDDALRYFSTRPHFDRMLGPINPLTIYDPASHLVGHMMLPVSPGEKDGEYRFEHEGHVIQLKHIFLPPDMAKQKVEDYGVHFGMILTTIDARQKTMLHSHLQFIKEFPQLLERVSEIDYTSYQGLGDYHMHIKRRYERVFPKG</sequence>
<dbReference type="OrthoDB" id="370359at2"/>
<dbReference type="EMBL" id="CP002116">
    <property type="protein sequence ID" value="ADK81819.1"/>
    <property type="molecule type" value="Genomic_DNA"/>
</dbReference>
<dbReference type="AlphaFoldDB" id="E1R8R2"/>
<dbReference type="RefSeq" id="WP_013255280.1">
    <property type="nucleotide sequence ID" value="NC_014364.1"/>
</dbReference>
<dbReference type="eggNOG" id="ENOG50341CE">
    <property type="taxonomic scope" value="Bacteria"/>
</dbReference>
<accession>E1R8R2</accession>
<dbReference type="Proteomes" id="UP000002318">
    <property type="component" value="Chromosome"/>
</dbReference>
<dbReference type="HOGENOM" id="CLU_1199187_0_0_12"/>
<proteinExistence type="predicted"/>
<gene>
    <name evidence="1" type="ordered locus">Spirs_2712</name>
</gene>